<accession>A0AAV5UV13</accession>
<dbReference type="EMBL" id="BTSY01000001">
    <property type="protein sequence ID" value="GMT10107.1"/>
    <property type="molecule type" value="Genomic_DNA"/>
</dbReference>
<keyword evidence="2" id="KW-1185">Reference proteome</keyword>
<feature type="non-terminal residue" evidence="1">
    <location>
        <position position="226"/>
    </location>
</feature>
<evidence type="ECO:0000313" key="2">
    <source>
        <dbReference type="Proteomes" id="UP001432322"/>
    </source>
</evidence>
<dbReference type="Proteomes" id="UP001432322">
    <property type="component" value="Unassembled WGS sequence"/>
</dbReference>
<reference evidence="1" key="1">
    <citation type="submission" date="2023-10" db="EMBL/GenBank/DDBJ databases">
        <title>Genome assembly of Pristionchus species.</title>
        <authorList>
            <person name="Yoshida K."/>
            <person name="Sommer R.J."/>
        </authorList>
    </citation>
    <scope>NUCLEOTIDE SEQUENCE</scope>
    <source>
        <strain evidence="1">RS5133</strain>
    </source>
</reference>
<name>A0AAV5UV13_9BILA</name>
<protein>
    <submittedName>
        <fullName evidence="1">Uncharacterized protein</fullName>
    </submittedName>
</protein>
<proteinExistence type="predicted"/>
<comment type="caution">
    <text evidence="1">The sequence shown here is derived from an EMBL/GenBank/DDBJ whole genome shotgun (WGS) entry which is preliminary data.</text>
</comment>
<gene>
    <name evidence="1" type="ORF">PFISCL1PPCAC_1404</name>
</gene>
<evidence type="ECO:0000313" key="1">
    <source>
        <dbReference type="EMBL" id="GMT10107.1"/>
    </source>
</evidence>
<organism evidence="1 2">
    <name type="scientific">Pristionchus fissidentatus</name>
    <dbReference type="NCBI Taxonomy" id="1538716"/>
    <lineage>
        <taxon>Eukaryota</taxon>
        <taxon>Metazoa</taxon>
        <taxon>Ecdysozoa</taxon>
        <taxon>Nematoda</taxon>
        <taxon>Chromadorea</taxon>
        <taxon>Rhabditida</taxon>
        <taxon>Rhabditina</taxon>
        <taxon>Diplogasteromorpha</taxon>
        <taxon>Diplogasteroidea</taxon>
        <taxon>Neodiplogasteridae</taxon>
        <taxon>Pristionchus</taxon>
    </lineage>
</organism>
<sequence length="226" mass="26522">DDFVNFKSSALLLSNESTMCTPSDEFRIPAFIIMEELMKESLTGIISLKLRAFSIHLLRLVFQDNTISDTNYNDHLRQYLDRQYILPEEVRNPLGAEENFHSLPSGVKQWIFTSLIANCGRDFPIEQKSIGHDTLGNEYYLVNENYLYMKYGKPLQYQDREEENSMGDEYSLERYIHKQSSTNSWKLMAKSKKDLEFVGRSLKCFKEYDIAKSLLRKVEERNQIQV</sequence>
<feature type="non-terminal residue" evidence="1">
    <location>
        <position position="1"/>
    </location>
</feature>
<dbReference type="AlphaFoldDB" id="A0AAV5UV13"/>